<proteinExistence type="predicted"/>
<gene>
    <name evidence="1" type="ORF">FNJ87_19000</name>
</gene>
<accession>A0ABS0AA89</accession>
<sequence>METLLLQEIENRAKEERDTDEIIVLFEQFEVNYDSGIKTVKQTRDQFASKCKS</sequence>
<name>A0ABS0AA89_9FLAO</name>
<comment type="caution">
    <text evidence="1">The sequence shown here is derived from an EMBL/GenBank/DDBJ whole genome shotgun (WGS) entry which is preliminary data.</text>
</comment>
<keyword evidence="2" id="KW-1185">Reference proteome</keyword>
<organism evidence="1 2">
    <name type="scientific">Nonlabens mediterrranea</name>
    <dbReference type="NCBI Taxonomy" id="1419947"/>
    <lineage>
        <taxon>Bacteria</taxon>
        <taxon>Pseudomonadati</taxon>
        <taxon>Bacteroidota</taxon>
        <taxon>Flavobacteriia</taxon>
        <taxon>Flavobacteriales</taxon>
        <taxon>Flavobacteriaceae</taxon>
        <taxon>Nonlabens</taxon>
    </lineage>
</organism>
<reference evidence="1 2" key="1">
    <citation type="submission" date="2020-11" db="EMBL/GenBank/DDBJ databases">
        <title>P. mediterranea TC4 genome.</title>
        <authorList>
            <person name="Molmeret M."/>
        </authorList>
    </citation>
    <scope>NUCLEOTIDE SEQUENCE [LARGE SCALE GENOMIC DNA]</scope>
    <source>
        <strain evidence="1 2">TC4</strain>
    </source>
</reference>
<evidence type="ECO:0000313" key="1">
    <source>
        <dbReference type="EMBL" id="MBF4986308.1"/>
    </source>
</evidence>
<dbReference type="Proteomes" id="UP001194729">
    <property type="component" value="Unassembled WGS sequence"/>
</dbReference>
<evidence type="ECO:0000313" key="2">
    <source>
        <dbReference type="Proteomes" id="UP001194729"/>
    </source>
</evidence>
<dbReference type="EMBL" id="JADKYU010001082">
    <property type="protein sequence ID" value="MBF4986308.1"/>
    <property type="molecule type" value="Genomic_DNA"/>
</dbReference>
<protein>
    <submittedName>
        <fullName evidence="1">Uncharacterized protein</fullName>
    </submittedName>
</protein>